<organism evidence="2 3">
    <name type="scientific">Saxibacter everestensis</name>
    <dbReference type="NCBI Taxonomy" id="2909229"/>
    <lineage>
        <taxon>Bacteria</taxon>
        <taxon>Bacillati</taxon>
        <taxon>Actinomycetota</taxon>
        <taxon>Actinomycetes</taxon>
        <taxon>Micrococcales</taxon>
        <taxon>Brevibacteriaceae</taxon>
        <taxon>Saxibacter</taxon>
    </lineage>
</organism>
<evidence type="ECO:0000256" key="1">
    <source>
        <dbReference type="SAM" id="MobiDB-lite"/>
    </source>
</evidence>
<dbReference type="RefSeq" id="WP_349639551.1">
    <property type="nucleotide sequence ID" value="NZ_CP090958.1"/>
</dbReference>
<gene>
    <name evidence="2" type="ORF">LWF01_02950</name>
</gene>
<evidence type="ECO:0000313" key="2">
    <source>
        <dbReference type="EMBL" id="WGW12747.1"/>
    </source>
</evidence>
<dbReference type="EMBL" id="CP090958">
    <property type="protein sequence ID" value="WGW12747.1"/>
    <property type="molecule type" value="Genomic_DNA"/>
</dbReference>
<evidence type="ECO:0000313" key="3">
    <source>
        <dbReference type="Proteomes" id="UP001209083"/>
    </source>
</evidence>
<keyword evidence="3" id="KW-1185">Reference proteome</keyword>
<accession>A0ABY8QUX2</accession>
<sequence length="51" mass="5702">MAKIREDLIGAVYVGNHVLYAGDEIPDEVTVGPHLVESAEPAKRRRSRKEE</sequence>
<name>A0ABY8QUX2_9MICO</name>
<reference evidence="2 3" key="1">
    <citation type="submission" date="2023-05" db="EMBL/GenBank/DDBJ databases">
        <title>Lithophilousrod everest ZFBP1038 complete genpme.</title>
        <authorList>
            <person name="Tian M."/>
        </authorList>
    </citation>
    <scope>NUCLEOTIDE SEQUENCE [LARGE SCALE GENOMIC DNA]</scope>
    <source>
        <strain evidence="2 3">ZFBP1038</strain>
    </source>
</reference>
<protein>
    <submittedName>
        <fullName evidence="2">Uncharacterized protein</fullName>
    </submittedName>
</protein>
<proteinExistence type="predicted"/>
<feature type="region of interest" description="Disordered" evidence="1">
    <location>
        <begin position="32"/>
        <end position="51"/>
    </location>
</feature>
<dbReference type="Proteomes" id="UP001209083">
    <property type="component" value="Chromosome"/>
</dbReference>